<dbReference type="AlphaFoldDB" id="A0A2A5JAY7"/>
<keyword evidence="3" id="KW-0812">Transmembrane</keyword>
<feature type="compositionally biased region" description="Polar residues" evidence="2">
    <location>
        <begin position="9"/>
        <end position="21"/>
    </location>
</feature>
<comment type="caution">
    <text evidence="5">The sequence shown here is derived from an EMBL/GenBank/DDBJ whole genome shotgun (WGS) entry which is preliminary data.</text>
</comment>
<dbReference type="InterPro" id="IPR007621">
    <property type="entry name" value="TPM_dom"/>
</dbReference>
<accession>A0A2A5JAY7</accession>
<proteinExistence type="predicted"/>
<organism evidence="5 6">
    <name type="scientific">Rhodococcus qingshengii</name>
    <dbReference type="NCBI Taxonomy" id="334542"/>
    <lineage>
        <taxon>Bacteria</taxon>
        <taxon>Bacillati</taxon>
        <taxon>Actinomycetota</taxon>
        <taxon>Actinomycetes</taxon>
        <taxon>Mycobacteriales</taxon>
        <taxon>Nocardiaceae</taxon>
        <taxon>Rhodococcus</taxon>
        <taxon>Rhodococcus erythropolis group</taxon>
    </lineage>
</organism>
<feature type="coiled-coil region" evidence="1">
    <location>
        <begin position="511"/>
        <end position="549"/>
    </location>
</feature>
<keyword evidence="3" id="KW-1133">Transmembrane helix</keyword>
<sequence>MALAPHFAQLSSVEQSRTTTRPVRRRGSAAAVAAIFALLALVFSPALASADAPMVLPNHITDTSGVLDAGQRSDIQAAIDQLGEDHQIDLWVAFVPDFNNLGGQAWAQQTATKSTLSTKSVLLAVATAERAYYLDVPAELSNITDSDIESINTDAVEPALAEDDWTGAAIAAAGALGDANNTSGGMGVGTLLIAGGAVVVGTGGVVLYSRKRKNDKNKASVEAAKNISPDDIASLNALPLPTLDERAKEILVETDNAIAGSQEELDLARSEFGDSAVAPFSAAFDKAKATLADAFAIRQRLDDAIPETPDQRRQMLIDIISSCGRADQELEARVDEFDGLRDLLINAPARLDALTQSVVSLSVRLPESEAILTKLKDQFPAPTLASVVNNVTMASERLTLAEKSIEEGRDATALPAGKQGAAVTAIRTAEAALDQARKLLDGVDHAADDIRNAIATLPSAMDDVQQGITTADAYLAQGGQKLADAKAAAQAALANAQTSKDSDPLTAFNQIVAADAQLDALLAEAQEQKQQLERAQQRLAQDILAAQAQVTAAGDFLGTRRGAIGAEARTRYAEAQRHLQAAQQLQASDPSKALQHAQAATTLATHSLRAAQNDVNTWEANQRPRGGGGDATGAILGGILINSILRGGGGPRSYGGPSSSGRSGRGGGGGGFGGGGGGRTSRGGGGRF</sequence>
<dbReference type="RefSeq" id="WP_099697615.1">
    <property type="nucleotide sequence ID" value="NZ_NOVD01000008.1"/>
</dbReference>
<feature type="transmembrane region" description="Helical" evidence="3">
    <location>
        <begin position="186"/>
        <end position="208"/>
    </location>
</feature>
<keyword evidence="3" id="KW-0472">Membrane</keyword>
<evidence type="ECO:0000256" key="3">
    <source>
        <dbReference type="SAM" id="Phobius"/>
    </source>
</evidence>
<evidence type="ECO:0000256" key="2">
    <source>
        <dbReference type="SAM" id="MobiDB-lite"/>
    </source>
</evidence>
<protein>
    <recommendedName>
        <fullName evidence="4">TPM domain-containing protein</fullName>
    </recommendedName>
</protein>
<name>A0A2A5JAY7_RHOSG</name>
<feature type="region of interest" description="Disordered" evidence="2">
    <location>
        <begin position="650"/>
        <end position="688"/>
    </location>
</feature>
<dbReference type="EMBL" id="NOVD01000008">
    <property type="protein sequence ID" value="PCK26536.1"/>
    <property type="molecule type" value="Genomic_DNA"/>
</dbReference>
<evidence type="ECO:0000313" key="5">
    <source>
        <dbReference type="EMBL" id="PCK26536.1"/>
    </source>
</evidence>
<evidence type="ECO:0000256" key="1">
    <source>
        <dbReference type="SAM" id="Coils"/>
    </source>
</evidence>
<dbReference type="Gene3D" id="3.10.310.50">
    <property type="match status" value="1"/>
</dbReference>
<feature type="compositionally biased region" description="Gly residues" evidence="2">
    <location>
        <begin position="663"/>
        <end position="688"/>
    </location>
</feature>
<evidence type="ECO:0000313" key="6">
    <source>
        <dbReference type="Proteomes" id="UP000230886"/>
    </source>
</evidence>
<dbReference type="Pfam" id="PF04536">
    <property type="entry name" value="TPM_phosphatase"/>
    <property type="match status" value="1"/>
</dbReference>
<feature type="domain" description="TPM" evidence="4">
    <location>
        <begin position="60"/>
        <end position="178"/>
    </location>
</feature>
<feature type="region of interest" description="Disordered" evidence="2">
    <location>
        <begin position="1"/>
        <end position="24"/>
    </location>
</feature>
<reference evidence="5 6" key="1">
    <citation type="submission" date="2017-07" db="EMBL/GenBank/DDBJ databases">
        <title>Draft sequence of Rhodococcus enclensis 23b-28.</title>
        <authorList>
            <person name="Besaury L."/>
            <person name="Sancelme M."/>
            <person name="Amato P."/>
            <person name="Lallement A."/>
            <person name="Delort A.-M."/>
        </authorList>
    </citation>
    <scope>NUCLEOTIDE SEQUENCE [LARGE SCALE GENOMIC DNA]</scope>
    <source>
        <strain evidence="5 6">23b-28</strain>
    </source>
</reference>
<dbReference type="Proteomes" id="UP000230886">
    <property type="component" value="Unassembled WGS sequence"/>
</dbReference>
<gene>
    <name evidence="5" type="ORF">CHR55_14180</name>
</gene>
<keyword evidence="1" id="KW-0175">Coiled coil</keyword>
<evidence type="ECO:0000259" key="4">
    <source>
        <dbReference type="Pfam" id="PF04536"/>
    </source>
</evidence>